<feature type="region of interest" description="Disordered" evidence="1">
    <location>
        <begin position="1"/>
        <end position="35"/>
    </location>
</feature>
<accession>A0A8T0PYJ0</accession>
<dbReference type="AlphaFoldDB" id="A0A8T0PYJ0"/>
<sequence length="103" mass="10968">MWPTQRLGHPTPATLSSGFAPGMETREAASQQAMPVPSCPGCCRGTATCDVATSSHCVPNDGRRIRTASGPAPEDVYGLRTVADHSSDVYSRYSIARKTKTDQ</sequence>
<evidence type="ECO:0000313" key="2">
    <source>
        <dbReference type="EMBL" id="KAG2565968.1"/>
    </source>
</evidence>
<organism evidence="2 3">
    <name type="scientific">Panicum virgatum</name>
    <name type="common">Blackwell switchgrass</name>
    <dbReference type="NCBI Taxonomy" id="38727"/>
    <lineage>
        <taxon>Eukaryota</taxon>
        <taxon>Viridiplantae</taxon>
        <taxon>Streptophyta</taxon>
        <taxon>Embryophyta</taxon>
        <taxon>Tracheophyta</taxon>
        <taxon>Spermatophyta</taxon>
        <taxon>Magnoliopsida</taxon>
        <taxon>Liliopsida</taxon>
        <taxon>Poales</taxon>
        <taxon>Poaceae</taxon>
        <taxon>PACMAD clade</taxon>
        <taxon>Panicoideae</taxon>
        <taxon>Panicodae</taxon>
        <taxon>Paniceae</taxon>
        <taxon>Panicinae</taxon>
        <taxon>Panicum</taxon>
        <taxon>Panicum sect. Hiantes</taxon>
    </lineage>
</organism>
<name>A0A8T0PYJ0_PANVG</name>
<evidence type="ECO:0000256" key="1">
    <source>
        <dbReference type="SAM" id="MobiDB-lite"/>
    </source>
</evidence>
<proteinExistence type="predicted"/>
<dbReference type="Proteomes" id="UP000823388">
    <property type="component" value="Chromosome 7N"/>
</dbReference>
<dbReference type="EMBL" id="CM029050">
    <property type="protein sequence ID" value="KAG2565968.1"/>
    <property type="molecule type" value="Genomic_DNA"/>
</dbReference>
<evidence type="ECO:0000313" key="3">
    <source>
        <dbReference type="Proteomes" id="UP000823388"/>
    </source>
</evidence>
<comment type="caution">
    <text evidence="2">The sequence shown here is derived from an EMBL/GenBank/DDBJ whole genome shotgun (WGS) entry which is preliminary data.</text>
</comment>
<keyword evidence="3" id="KW-1185">Reference proteome</keyword>
<reference evidence="2" key="1">
    <citation type="submission" date="2020-05" db="EMBL/GenBank/DDBJ databases">
        <title>WGS assembly of Panicum virgatum.</title>
        <authorList>
            <person name="Lovell J.T."/>
            <person name="Jenkins J."/>
            <person name="Shu S."/>
            <person name="Juenger T.E."/>
            <person name="Schmutz J."/>
        </authorList>
    </citation>
    <scope>NUCLEOTIDE SEQUENCE</scope>
    <source>
        <strain evidence="2">AP13</strain>
    </source>
</reference>
<protein>
    <submittedName>
        <fullName evidence="2">Uncharacterized protein</fullName>
    </submittedName>
</protein>
<gene>
    <name evidence="2" type="ORF">PVAP13_7NG154600</name>
</gene>